<dbReference type="PANTHER" id="PTHR43498:SF1">
    <property type="entry name" value="COB--COM HETERODISULFIDE REDUCTASE IRON-SULFUR SUBUNIT A"/>
    <property type="match status" value="1"/>
</dbReference>
<sequence>MPNAAERQMTVYEQGREIPVVADVDVLVVGGGPAGVCAAVAAARAGASTFLVERHGFLGGMWTAGMVLTLAGYNSWLRPYQRCVEGVPAEWLARAAEQDGAVDGDGWVLNSDPEVMKRVADEMIEAEGIGLLLHSWGARPIVEDGAVRGVYVENVDGRRAVRASVTVDCTGNGDVVAGAGSDWVKGNTLQPMTMPFRVGNVSPDPEREHNASVRIPIGPEATLLKQPLLGRYASTRRDIDLDVDAMREARTRGELPPFGGPWFGGMEKDIAWVNTTRVVGDASDADELTRAEITGRKDSVVLLEALREHSPAFAEGRLLHTSTQIGVRETRRLVGAYTLTGEDIRANTRFDDSIAVGCWPIDVHQAGDVGVHAMYVPLPYEIPYRTLLPQKIDGLLVAGRCISVDREALGSARVGATCAATGQAAGVAAALAATGKKQPRELDTNEIRTAIRDQGGRVTPPAHADSAGGPDARL</sequence>
<dbReference type="Gene3D" id="3.50.50.60">
    <property type="entry name" value="FAD/NAD(P)-binding domain"/>
    <property type="match status" value="1"/>
</dbReference>
<dbReference type="Proteomes" id="UP000480804">
    <property type="component" value="Unassembled WGS sequence"/>
</dbReference>
<reference evidence="8" key="3">
    <citation type="submission" date="2020-09" db="EMBL/GenBank/DDBJ databases">
        <authorList>
            <person name="Sun Q."/>
            <person name="Ohkuma M."/>
        </authorList>
    </citation>
    <scope>NUCLEOTIDE SEQUENCE</scope>
    <source>
        <strain evidence="8">JCM 4136</strain>
    </source>
</reference>
<dbReference type="Proteomes" id="UP000660975">
    <property type="component" value="Unassembled WGS sequence"/>
</dbReference>
<evidence type="ECO:0000256" key="3">
    <source>
        <dbReference type="ARBA" id="ARBA00023002"/>
    </source>
</evidence>
<keyword evidence="4" id="KW-0408">Iron</keyword>
<dbReference type="GO" id="GO:0051539">
    <property type="term" value="F:4 iron, 4 sulfur cluster binding"/>
    <property type="evidence" value="ECO:0007669"/>
    <property type="project" value="UniProtKB-KW"/>
</dbReference>
<dbReference type="GO" id="GO:0046872">
    <property type="term" value="F:metal ion binding"/>
    <property type="evidence" value="ECO:0007669"/>
    <property type="project" value="UniProtKB-KW"/>
</dbReference>
<evidence type="ECO:0000313" key="8">
    <source>
        <dbReference type="EMBL" id="GGU75934.1"/>
    </source>
</evidence>
<dbReference type="InterPro" id="IPR039650">
    <property type="entry name" value="HdrA-like"/>
</dbReference>
<evidence type="ECO:0000313" key="7">
    <source>
        <dbReference type="EMBL" id="GFH81373.1"/>
    </source>
</evidence>
<reference evidence="7 9" key="2">
    <citation type="submission" date="2020-02" db="EMBL/GenBank/DDBJ databases">
        <title>Whole genome shotgun sequence of Streptomyces gougerotii NBRC 13043.</title>
        <authorList>
            <person name="Ichikawa N."/>
            <person name="Komaki H."/>
            <person name="Tamura T."/>
        </authorList>
    </citation>
    <scope>NUCLEOTIDE SEQUENCE [LARGE SCALE GENOMIC DNA]</scope>
    <source>
        <strain evidence="7 9">NBRC 13043</strain>
    </source>
</reference>
<evidence type="ECO:0000313" key="10">
    <source>
        <dbReference type="Proteomes" id="UP000660975"/>
    </source>
</evidence>
<keyword evidence="9" id="KW-1185">Reference proteome</keyword>
<dbReference type="InterPro" id="IPR036188">
    <property type="entry name" value="FAD/NAD-bd_sf"/>
</dbReference>
<evidence type="ECO:0000256" key="2">
    <source>
        <dbReference type="ARBA" id="ARBA00022723"/>
    </source>
</evidence>
<gene>
    <name evidence="8" type="ORF">GCM10010227_32730</name>
    <name evidence="7" type="ORF">Sgou_60430</name>
</gene>
<dbReference type="EMBL" id="BMSC01000009">
    <property type="protein sequence ID" value="GGU75934.1"/>
    <property type="molecule type" value="Genomic_DNA"/>
</dbReference>
<dbReference type="Pfam" id="PF12831">
    <property type="entry name" value="FAD_oxidored"/>
    <property type="match status" value="1"/>
</dbReference>
<feature type="region of interest" description="Disordered" evidence="6">
    <location>
        <begin position="450"/>
        <end position="474"/>
    </location>
</feature>
<dbReference type="PANTHER" id="PTHR43498">
    <property type="entry name" value="FERREDOXIN:COB-COM HETERODISULFIDE REDUCTASE SUBUNIT A"/>
    <property type="match status" value="1"/>
</dbReference>
<keyword evidence="2" id="KW-0479">Metal-binding</keyword>
<dbReference type="AlphaFoldDB" id="A0A8H9LQ21"/>
<evidence type="ECO:0000256" key="5">
    <source>
        <dbReference type="ARBA" id="ARBA00023014"/>
    </source>
</evidence>
<keyword evidence="3" id="KW-0560">Oxidoreductase</keyword>
<dbReference type="SUPFAM" id="SSF51905">
    <property type="entry name" value="FAD/NAD(P)-binding domain"/>
    <property type="match status" value="1"/>
</dbReference>
<evidence type="ECO:0000313" key="9">
    <source>
        <dbReference type="Proteomes" id="UP000480804"/>
    </source>
</evidence>
<dbReference type="PRINTS" id="PR00411">
    <property type="entry name" value="PNDRDTASEI"/>
</dbReference>
<keyword evidence="1" id="KW-0004">4Fe-4S</keyword>
<comment type="caution">
    <text evidence="8">The sequence shown here is derived from an EMBL/GenBank/DDBJ whole genome shotgun (WGS) entry which is preliminary data.</text>
</comment>
<evidence type="ECO:0008006" key="11">
    <source>
        <dbReference type="Google" id="ProtNLM"/>
    </source>
</evidence>
<proteinExistence type="predicted"/>
<reference evidence="8" key="1">
    <citation type="journal article" date="2014" name="Int. J. Syst. Evol. Microbiol.">
        <title>Complete genome sequence of Corynebacterium casei LMG S-19264T (=DSM 44701T), isolated from a smear-ripened cheese.</title>
        <authorList>
            <consortium name="US DOE Joint Genome Institute (JGI-PGF)"/>
            <person name="Walter F."/>
            <person name="Albersmeier A."/>
            <person name="Kalinowski J."/>
            <person name="Ruckert C."/>
        </authorList>
    </citation>
    <scope>NUCLEOTIDE SEQUENCE</scope>
    <source>
        <strain evidence="8">JCM 4136</strain>
    </source>
</reference>
<evidence type="ECO:0000256" key="1">
    <source>
        <dbReference type="ARBA" id="ARBA00022485"/>
    </source>
</evidence>
<dbReference type="GO" id="GO:0016491">
    <property type="term" value="F:oxidoreductase activity"/>
    <property type="evidence" value="ECO:0007669"/>
    <property type="project" value="UniProtKB-KW"/>
</dbReference>
<organism evidence="8 10">
    <name type="scientific">Streptomyces gougerotii</name>
    <dbReference type="NCBI Taxonomy" id="53448"/>
    <lineage>
        <taxon>Bacteria</taxon>
        <taxon>Bacillati</taxon>
        <taxon>Actinomycetota</taxon>
        <taxon>Actinomycetes</taxon>
        <taxon>Kitasatosporales</taxon>
        <taxon>Streptomycetaceae</taxon>
        <taxon>Streptomyces</taxon>
        <taxon>Streptomyces diastaticus group</taxon>
    </lineage>
</organism>
<dbReference type="EMBL" id="BLLO01000031">
    <property type="protein sequence ID" value="GFH81373.1"/>
    <property type="molecule type" value="Genomic_DNA"/>
</dbReference>
<name>A0A8H9LQ21_9ACTN</name>
<keyword evidence="5" id="KW-0411">Iron-sulfur</keyword>
<protein>
    <recommendedName>
        <fullName evidence="11">FAD-dependent oxidoreductase</fullName>
    </recommendedName>
</protein>
<evidence type="ECO:0000256" key="6">
    <source>
        <dbReference type="SAM" id="MobiDB-lite"/>
    </source>
</evidence>
<evidence type="ECO:0000256" key="4">
    <source>
        <dbReference type="ARBA" id="ARBA00023004"/>
    </source>
</evidence>
<accession>A0A8H9LQ21</accession>